<dbReference type="OrthoDB" id="9809047at2"/>
<dbReference type="PROSITE" id="PS00369">
    <property type="entry name" value="PTS_HPR_HIS"/>
    <property type="match status" value="1"/>
</dbReference>
<dbReference type="PANTHER" id="PTHR33705:SF2">
    <property type="entry name" value="PHOSPHOCARRIER PROTEIN NPR"/>
    <property type="match status" value="1"/>
</dbReference>
<dbReference type="Proteomes" id="UP000243406">
    <property type="component" value="Unassembled WGS sequence"/>
</dbReference>
<dbReference type="Gene3D" id="3.30.1340.10">
    <property type="entry name" value="HPr-like"/>
    <property type="match status" value="1"/>
</dbReference>
<evidence type="ECO:0000313" key="7">
    <source>
        <dbReference type="EMBL" id="SKB26026.1"/>
    </source>
</evidence>
<dbReference type="InterPro" id="IPR050399">
    <property type="entry name" value="HPr"/>
</dbReference>
<keyword evidence="4" id="KW-0963">Cytoplasm</keyword>
<dbReference type="PANTHER" id="PTHR33705">
    <property type="entry name" value="PHOSPHOCARRIER PROTEIN HPR"/>
    <property type="match status" value="1"/>
</dbReference>
<dbReference type="InterPro" id="IPR001020">
    <property type="entry name" value="PTS_HPr_His_P_site"/>
</dbReference>
<dbReference type="InterPro" id="IPR002114">
    <property type="entry name" value="PTS_HPr_Ser_P_site"/>
</dbReference>
<comment type="function">
    <text evidence="1">General (non sugar-specific) component of the phosphoenolpyruvate-dependent sugar phosphotransferase system (sugar PTS). This major carbohydrate active-transport system catalyzes the phosphorylation of incoming sugar substrates concomitantly with their translocation across the cell membrane. The phosphoryl group from phosphoenolpyruvate (PEP) is transferred to the phosphoryl carrier protein HPr by enzyme I. Phospho-HPr then transfers it to the PTS EIIA domain.</text>
</comment>
<reference evidence="8" key="1">
    <citation type="submission" date="2017-02" db="EMBL/GenBank/DDBJ databases">
        <authorList>
            <person name="Varghese N."/>
            <person name="Submissions S."/>
        </authorList>
    </citation>
    <scope>NUCLEOTIDE SEQUENCE [LARGE SCALE GENOMIC DNA]</scope>
    <source>
        <strain evidence="8">ATCC 35199</strain>
    </source>
</reference>
<dbReference type="PROSITE" id="PS00589">
    <property type="entry name" value="PTS_HPR_SER"/>
    <property type="match status" value="1"/>
</dbReference>
<organism evidence="7 8">
    <name type="scientific">Acetoanaerobium noterae</name>
    <dbReference type="NCBI Taxonomy" id="745369"/>
    <lineage>
        <taxon>Bacteria</taxon>
        <taxon>Bacillati</taxon>
        <taxon>Bacillota</taxon>
        <taxon>Clostridia</taxon>
        <taxon>Peptostreptococcales</taxon>
        <taxon>Filifactoraceae</taxon>
        <taxon>Acetoanaerobium</taxon>
    </lineage>
</organism>
<evidence type="ECO:0000259" key="6">
    <source>
        <dbReference type="PROSITE" id="PS51350"/>
    </source>
</evidence>
<dbReference type="EMBL" id="FUYN01000001">
    <property type="protein sequence ID" value="SKB26026.1"/>
    <property type="molecule type" value="Genomic_DNA"/>
</dbReference>
<proteinExistence type="predicted"/>
<name>A0A1T4ZTM8_9FIRM</name>
<evidence type="ECO:0000256" key="5">
    <source>
        <dbReference type="ARBA" id="ARBA00022683"/>
    </source>
</evidence>
<dbReference type="InterPro" id="IPR035895">
    <property type="entry name" value="HPr-like_sf"/>
</dbReference>
<keyword evidence="5" id="KW-0598">Phosphotransferase system</keyword>
<dbReference type="Pfam" id="PF00381">
    <property type="entry name" value="PTS-HPr"/>
    <property type="match status" value="1"/>
</dbReference>
<evidence type="ECO:0000256" key="1">
    <source>
        <dbReference type="ARBA" id="ARBA00003681"/>
    </source>
</evidence>
<dbReference type="GO" id="GO:0005737">
    <property type="term" value="C:cytoplasm"/>
    <property type="evidence" value="ECO:0007669"/>
    <property type="project" value="UniProtKB-SubCell"/>
</dbReference>
<dbReference type="NCBIfam" id="TIGR01003">
    <property type="entry name" value="PTS_HPr_family"/>
    <property type="match status" value="1"/>
</dbReference>
<dbReference type="PROSITE" id="PS51350">
    <property type="entry name" value="PTS_HPR_DOM"/>
    <property type="match status" value="1"/>
</dbReference>
<comment type="subcellular location">
    <subcellularLocation>
        <location evidence="2">Cytoplasm</location>
    </subcellularLocation>
</comment>
<evidence type="ECO:0000256" key="4">
    <source>
        <dbReference type="ARBA" id="ARBA00022490"/>
    </source>
</evidence>
<dbReference type="CDD" id="cd00367">
    <property type="entry name" value="PTS-HPr_like"/>
    <property type="match status" value="1"/>
</dbReference>
<dbReference type="RefSeq" id="WP_013361866.1">
    <property type="nucleotide sequence ID" value="NZ_CP154629.1"/>
</dbReference>
<protein>
    <recommendedName>
        <fullName evidence="3">Phosphocarrier protein HPr</fullName>
    </recommendedName>
</protein>
<keyword evidence="8" id="KW-1185">Reference proteome</keyword>
<dbReference type="SUPFAM" id="SSF55594">
    <property type="entry name" value="HPr-like"/>
    <property type="match status" value="1"/>
</dbReference>
<dbReference type="AlphaFoldDB" id="A0A1T4ZTM8"/>
<dbReference type="PRINTS" id="PR00107">
    <property type="entry name" value="PHOSPHOCPHPR"/>
</dbReference>
<sequence>MITKELTIKNEIGLHARPAALFVQTANKFLSDIMIKKAGKTVNAKSIMGVMAMGISKGEMIEIIIDGPDEENAISAIEDLINVKLLES</sequence>
<gene>
    <name evidence="7" type="ORF">SAMN02745120_0374</name>
</gene>
<feature type="domain" description="HPr" evidence="6">
    <location>
        <begin position="1"/>
        <end position="88"/>
    </location>
</feature>
<dbReference type="InterPro" id="IPR000032">
    <property type="entry name" value="HPr-like"/>
</dbReference>
<dbReference type="GO" id="GO:0009401">
    <property type="term" value="P:phosphoenolpyruvate-dependent sugar phosphotransferase system"/>
    <property type="evidence" value="ECO:0007669"/>
    <property type="project" value="UniProtKB-KW"/>
</dbReference>
<evidence type="ECO:0000256" key="3">
    <source>
        <dbReference type="ARBA" id="ARBA00020422"/>
    </source>
</evidence>
<evidence type="ECO:0000313" key="8">
    <source>
        <dbReference type="Proteomes" id="UP000243406"/>
    </source>
</evidence>
<accession>A0A1T4ZTM8</accession>
<evidence type="ECO:0000256" key="2">
    <source>
        <dbReference type="ARBA" id="ARBA00004496"/>
    </source>
</evidence>